<accession>A0A1V6N582</accession>
<keyword evidence="1" id="KW-1133">Transmembrane helix</keyword>
<dbReference type="AlphaFoldDB" id="A0A1V6N582"/>
<dbReference type="Proteomes" id="UP000191661">
    <property type="component" value="Unassembled WGS sequence"/>
</dbReference>
<protein>
    <submittedName>
        <fullName evidence="2">Uncharacterized protein</fullName>
    </submittedName>
</protein>
<dbReference type="RefSeq" id="WP_080459439.1">
    <property type="nucleotide sequence ID" value="NZ_BBET01000087.1"/>
</dbReference>
<feature type="transmembrane region" description="Helical" evidence="1">
    <location>
        <begin position="7"/>
        <end position="26"/>
    </location>
</feature>
<gene>
    <name evidence="2" type="ORF">MBBAR_1c02270</name>
</gene>
<evidence type="ECO:0000256" key="1">
    <source>
        <dbReference type="SAM" id="Phobius"/>
    </source>
</evidence>
<name>A0A1V6N582_METAZ</name>
<feature type="transmembrane region" description="Helical" evidence="1">
    <location>
        <begin position="32"/>
        <end position="55"/>
    </location>
</feature>
<keyword evidence="3" id="KW-1185">Reference proteome</keyword>
<dbReference type="EMBL" id="JXMW01000001">
    <property type="protein sequence ID" value="OQD59819.1"/>
    <property type="molecule type" value="Genomic_DNA"/>
</dbReference>
<reference evidence="2 3" key="1">
    <citation type="submission" date="2014-12" db="EMBL/GenBank/DDBJ databases">
        <title>Genome sequence of Methanobrevibacter arboriphilicus DH1, DSM1125.</title>
        <authorList>
            <person name="Poehlein A."/>
            <person name="Thauer R.K."/>
            <person name="Seedorf H."/>
            <person name="Daniel R."/>
        </authorList>
    </citation>
    <scope>NUCLEOTIDE SEQUENCE [LARGE SCALE GENOMIC DNA]</scope>
    <source>
        <strain evidence="2 3">DH1</strain>
    </source>
</reference>
<evidence type="ECO:0000313" key="2">
    <source>
        <dbReference type="EMBL" id="OQD59819.1"/>
    </source>
</evidence>
<proteinExistence type="predicted"/>
<keyword evidence="1" id="KW-0472">Membrane</keyword>
<evidence type="ECO:0000313" key="3">
    <source>
        <dbReference type="Proteomes" id="UP000191661"/>
    </source>
</evidence>
<comment type="caution">
    <text evidence="2">The sequence shown here is derived from an EMBL/GenBank/DDBJ whole genome shotgun (WGS) entry which is preliminary data.</text>
</comment>
<keyword evidence="1" id="KW-0812">Transmembrane</keyword>
<sequence>MVIIGIPVGFIAAFTELSLVVVLVFLCEFVLIGFGVGGFGGIGSIIRVTVPVVLLGRYSSSPSNETLKSNIIF</sequence>
<organism evidence="2 3">
    <name type="scientific">Methanobrevibacter arboriphilus JCM 13429 = DSM 1125</name>
    <dbReference type="NCBI Taxonomy" id="1300164"/>
    <lineage>
        <taxon>Archaea</taxon>
        <taxon>Methanobacteriati</taxon>
        <taxon>Methanobacteriota</taxon>
        <taxon>Methanomada group</taxon>
        <taxon>Methanobacteria</taxon>
        <taxon>Methanobacteriales</taxon>
        <taxon>Methanobacteriaceae</taxon>
        <taxon>Methanobrevibacter</taxon>
    </lineage>
</organism>